<dbReference type="Proteomes" id="UP000182692">
    <property type="component" value="Unassembled WGS sequence"/>
</dbReference>
<protein>
    <recommendedName>
        <fullName evidence="3">DUF1853 family protein</fullName>
    </recommendedName>
</protein>
<dbReference type="InterPro" id="IPR015003">
    <property type="entry name" value="DUF1853"/>
</dbReference>
<gene>
    <name evidence="1" type="ORF">SAMN03084138_02628</name>
</gene>
<reference evidence="1 2" key="1">
    <citation type="submission" date="2016-10" db="EMBL/GenBank/DDBJ databases">
        <authorList>
            <person name="de Groot N.N."/>
        </authorList>
    </citation>
    <scope>NUCLEOTIDE SEQUENCE [LARGE SCALE GENOMIC DNA]</scope>
    <source>
        <strain evidence="1 2">DSM 15893</strain>
    </source>
</reference>
<dbReference type="Pfam" id="PF08907">
    <property type="entry name" value="DUF1853"/>
    <property type="match status" value="1"/>
</dbReference>
<dbReference type="STRING" id="1121869.SAMN03084138_02628"/>
<dbReference type="RefSeq" id="WP_074927235.1">
    <property type="nucleotide sequence ID" value="NZ_FOWR01000018.1"/>
</dbReference>
<dbReference type="GeneID" id="35870824"/>
<evidence type="ECO:0000313" key="1">
    <source>
        <dbReference type="EMBL" id="SFP60343.1"/>
    </source>
</evidence>
<organism evidence="1 2">
    <name type="scientific">Enterovibrio norvegicus DSM 15893</name>
    <dbReference type="NCBI Taxonomy" id="1121869"/>
    <lineage>
        <taxon>Bacteria</taxon>
        <taxon>Pseudomonadati</taxon>
        <taxon>Pseudomonadota</taxon>
        <taxon>Gammaproteobacteria</taxon>
        <taxon>Vibrionales</taxon>
        <taxon>Vibrionaceae</taxon>
        <taxon>Enterovibrio</taxon>
    </lineage>
</organism>
<proteinExistence type="predicted"/>
<evidence type="ECO:0000313" key="2">
    <source>
        <dbReference type="Proteomes" id="UP000182692"/>
    </source>
</evidence>
<sequence>MFSNPDQIERDIEWILNAPSVVSISNDIQVDDAFWQLQQRPHQLDYQGGRRIGFYYQWLIQSLLNTHPEYQIVEEELQVDENGRTLGAIDFIVKNASGELEHWEVAIKFYLAYHGEWHGPNAKDTLAKKYQKMMGHQLPLSQTDAFVSQFPHLNVSKRKLLVQGRLYVNPFLDTQKVENPNVEPDAISGYWCWAKQCPAEKRFFELERHQWMAAPQHSTLEPFIMRTPLQRAQHVVDEEGKHWFIVPDDWPTAHV</sequence>
<evidence type="ECO:0008006" key="3">
    <source>
        <dbReference type="Google" id="ProtNLM"/>
    </source>
</evidence>
<accession>A0A1I5RPC5</accession>
<dbReference type="AlphaFoldDB" id="A0A1I5RPC5"/>
<name>A0A1I5RPC5_9GAMM</name>
<dbReference type="OrthoDB" id="378654at2"/>
<dbReference type="EMBL" id="FOWR01000018">
    <property type="protein sequence ID" value="SFP60343.1"/>
    <property type="molecule type" value="Genomic_DNA"/>
</dbReference>